<dbReference type="Gene3D" id="2.130.10.10">
    <property type="entry name" value="YVTN repeat-like/Quinoprotein amine dehydrogenase"/>
    <property type="match status" value="1"/>
</dbReference>
<evidence type="ECO:0000256" key="9">
    <source>
        <dbReference type="PROSITE-ProRule" id="PRU00221"/>
    </source>
</evidence>
<dbReference type="PROSITE" id="PS50082">
    <property type="entry name" value="WD_REPEATS_2"/>
    <property type="match status" value="2"/>
</dbReference>
<feature type="region of interest" description="Disordered" evidence="10">
    <location>
        <begin position="623"/>
        <end position="647"/>
    </location>
</feature>
<dbReference type="SMART" id="SM00320">
    <property type="entry name" value="WD40"/>
    <property type="match status" value="5"/>
</dbReference>
<comment type="similarity">
    <text evidence="2">Belongs to the WD repeat SEC31 family.</text>
</comment>
<dbReference type="AlphaFoldDB" id="A0A4S8IHZ5"/>
<gene>
    <name evidence="12" type="ORF">C4D60_Mb09t15370</name>
</gene>
<dbReference type="GO" id="GO:0007029">
    <property type="term" value="P:endoplasmic reticulum organization"/>
    <property type="evidence" value="ECO:0007669"/>
    <property type="project" value="TreeGrafter"/>
</dbReference>
<dbReference type="FunFam" id="1.20.940.10:FF:000003">
    <property type="entry name" value="Protein transport protein SEC31 homolog B"/>
    <property type="match status" value="1"/>
</dbReference>
<comment type="subcellular location">
    <subcellularLocation>
        <location evidence="1">Endoplasmic reticulum</location>
    </subcellularLocation>
</comment>
<dbReference type="STRING" id="52838.A0A4S8IHZ5"/>
<dbReference type="PANTHER" id="PTHR13923:SF11">
    <property type="entry name" value="SECRETORY 31, ISOFORM D"/>
    <property type="match status" value="1"/>
</dbReference>
<evidence type="ECO:0000256" key="1">
    <source>
        <dbReference type="ARBA" id="ARBA00004240"/>
    </source>
</evidence>
<dbReference type="SUPFAM" id="SSF50978">
    <property type="entry name" value="WD40 repeat-like"/>
    <property type="match status" value="1"/>
</dbReference>
<keyword evidence="4 9" id="KW-0853">WD repeat</keyword>
<keyword evidence="3" id="KW-0813">Transport</keyword>
<dbReference type="Proteomes" id="UP000317650">
    <property type="component" value="Chromosome 9"/>
</dbReference>
<keyword evidence="13" id="KW-1185">Reference proteome</keyword>
<protein>
    <recommendedName>
        <fullName evidence="11">Sec16 Sec23-binding domain-containing protein</fullName>
    </recommendedName>
</protein>
<keyword evidence="5" id="KW-0677">Repeat</keyword>
<evidence type="ECO:0000313" key="12">
    <source>
        <dbReference type="EMBL" id="THU47424.1"/>
    </source>
</evidence>
<dbReference type="GO" id="GO:0030127">
    <property type="term" value="C:COPII vesicle coat"/>
    <property type="evidence" value="ECO:0007669"/>
    <property type="project" value="TreeGrafter"/>
</dbReference>
<dbReference type="GO" id="GO:0090110">
    <property type="term" value="P:COPII-coated vesicle cargo loading"/>
    <property type="evidence" value="ECO:0007669"/>
    <property type="project" value="TreeGrafter"/>
</dbReference>
<keyword evidence="7" id="KW-0931">ER-Golgi transport</keyword>
<dbReference type="InterPro" id="IPR036322">
    <property type="entry name" value="WD40_repeat_dom_sf"/>
</dbReference>
<proteinExistence type="inferred from homology"/>
<evidence type="ECO:0000256" key="10">
    <source>
        <dbReference type="SAM" id="MobiDB-lite"/>
    </source>
</evidence>
<reference evidence="12 13" key="1">
    <citation type="journal article" date="2019" name="Nat. Plants">
        <title>Genome sequencing of Musa balbisiana reveals subgenome evolution and function divergence in polyploid bananas.</title>
        <authorList>
            <person name="Yao X."/>
        </authorList>
    </citation>
    <scope>NUCLEOTIDE SEQUENCE [LARGE SCALE GENOMIC DNA]</scope>
    <source>
        <strain evidence="13">cv. DH-PKW</strain>
        <tissue evidence="12">Leaves</tissue>
    </source>
</reference>
<organism evidence="12 13">
    <name type="scientific">Musa balbisiana</name>
    <name type="common">Banana</name>
    <dbReference type="NCBI Taxonomy" id="52838"/>
    <lineage>
        <taxon>Eukaryota</taxon>
        <taxon>Viridiplantae</taxon>
        <taxon>Streptophyta</taxon>
        <taxon>Embryophyta</taxon>
        <taxon>Tracheophyta</taxon>
        <taxon>Spermatophyta</taxon>
        <taxon>Magnoliopsida</taxon>
        <taxon>Liliopsida</taxon>
        <taxon>Zingiberales</taxon>
        <taxon>Musaceae</taxon>
        <taxon>Musa</taxon>
    </lineage>
</organism>
<sequence length="1240" mass="134516">MACIKSASRSALVAFAPDAPYLAAGTMAGAVDLSFSSTANLEIFKLDFQSDAHDLPVAGACPSAERFNRLSWGKPPGSASEEYALGLVAGGLSDGSIGIWNPLKMISSDDQNAAFVAKLEKHVGPVRGLEFSGLSSNLLASGADEGELCIWDLAKPSEPNHFPSLKSAGSGAQTEVSFVSWNPKFQHILSSTSYNGITVPFQLFGIYGSRNLLQGKPFVHNYPWNSTKHSAVSSDANLIQKWLLFSNSFADSNRRRCSILQWNPDVSTQLIIASDDDNSPALRVWDVRKTISPVREFVGHTKGVIAMSWCPYDSSFLLTCAKDNRTICWDTISGEVVCELPASTNWNFDVHWYPKIPGVISASSFDVKVGIYNIEACSRYAAVGGEFGTPGAACLPCVATIAFVLYHHYCTARQWPNTIVVMFIVHCQIRQNGLYDESLFLASQIFIFSVRLRAPKWLKCPTGVSFGFGGKIVSFRPCQTAPGVPPSSSEVYVHDLITEQSLVSRSTEFEAAIHNGEKASLCALCEKKSHDSILEDDKETWGFLKIMFEEEGTARTKLLCHLGFTIPDESSDNTSDNLGKLLDKTLDLDNSSLVEGEASLFAIDNGEEFFNKPQISEDILADEDSAVPNGKEVHKELEESTGTSDPAVDDSIQRALVVGDYKGAVLQCIAANRMADALVIAHAGGPSLWESARNQYLKNSLTPYLKVVSAMVSNDLMTLVNTRPLNSWKETLALLCTTIEISIVKLVIIGFFDEFAQKEEWTVLCDSLASRLMTAGNTLAATLCYICAGNIDRTVEIWSRSLKPDSEGKTYVDLLQDLMEKTIVLTLATGHKRFSASLSKLVENYAELLANQGLLTTAMEYLKLLGSEEPSHELAILRDRIALSAEEREAPKGLFYENTASQAKSDYGADHSSYGAVDQLQSFYQDKSVSQPHHNVAGAPHAEIYQQSSGSAYGGYQHVQQKPQFPDFSNPMPFQPAQPAQMFIPSQTSQVPQQNFAPPAAAEQPTIKPFVPATPAALRNVGHYQQPILGSQLYPGVVNPVNQPGPPVPASHGVGTSQPAAATGHRFAQPAAPGSAPRGFMPVPNPNFSLRPGMSPVQPSSPTKASQVQSVAVSSAPPPTVQTVDTSNVPAELKPVITTLTRLYDETSVALGGSHANPSKKREIEDNSRRIGSLFAKLNSGHTSPDVASKLVQLCQALDAGDFAGALHIQVDIARSYWNECDVWVASLKRMIKTRQSVRL</sequence>
<evidence type="ECO:0000256" key="8">
    <source>
        <dbReference type="ARBA" id="ARBA00022927"/>
    </source>
</evidence>
<accession>A0A4S8IHZ5</accession>
<dbReference type="GO" id="GO:0070971">
    <property type="term" value="C:endoplasmic reticulum exit site"/>
    <property type="evidence" value="ECO:0007669"/>
    <property type="project" value="TreeGrafter"/>
</dbReference>
<dbReference type="Pfam" id="PF12931">
    <property type="entry name" value="TPR_Sec16"/>
    <property type="match status" value="1"/>
</dbReference>
<dbReference type="InterPro" id="IPR024298">
    <property type="entry name" value="Sec16_Sec23-bd"/>
</dbReference>
<evidence type="ECO:0000256" key="4">
    <source>
        <dbReference type="ARBA" id="ARBA00022574"/>
    </source>
</evidence>
<evidence type="ECO:0000256" key="5">
    <source>
        <dbReference type="ARBA" id="ARBA00022737"/>
    </source>
</evidence>
<dbReference type="PANTHER" id="PTHR13923">
    <property type="entry name" value="SEC31-RELATED PROTEIN"/>
    <property type="match status" value="1"/>
</dbReference>
<dbReference type="InterPro" id="IPR040251">
    <property type="entry name" value="SEC31-like"/>
</dbReference>
<dbReference type="GO" id="GO:0005198">
    <property type="term" value="F:structural molecule activity"/>
    <property type="evidence" value="ECO:0007669"/>
    <property type="project" value="TreeGrafter"/>
</dbReference>
<evidence type="ECO:0000256" key="3">
    <source>
        <dbReference type="ARBA" id="ARBA00022448"/>
    </source>
</evidence>
<dbReference type="Gene3D" id="1.25.40.1030">
    <property type="match status" value="1"/>
</dbReference>
<evidence type="ECO:0000256" key="2">
    <source>
        <dbReference type="ARBA" id="ARBA00009358"/>
    </source>
</evidence>
<dbReference type="EMBL" id="PYDT01000010">
    <property type="protein sequence ID" value="THU47424.1"/>
    <property type="molecule type" value="Genomic_DNA"/>
</dbReference>
<dbReference type="InterPro" id="IPR001680">
    <property type="entry name" value="WD40_rpt"/>
</dbReference>
<dbReference type="InterPro" id="IPR015943">
    <property type="entry name" value="WD40/YVTN_repeat-like_dom_sf"/>
</dbReference>
<dbReference type="Gene3D" id="1.20.940.10">
    <property type="entry name" value="Functional domain of the splicing factor Prp18"/>
    <property type="match status" value="1"/>
</dbReference>
<feature type="repeat" description="WD" evidence="9">
    <location>
        <begin position="119"/>
        <end position="153"/>
    </location>
</feature>
<feature type="domain" description="Sec16 Sec23-binding" evidence="11">
    <location>
        <begin position="652"/>
        <end position="863"/>
    </location>
</feature>
<evidence type="ECO:0000313" key="13">
    <source>
        <dbReference type="Proteomes" id="UP000317650"/>
    </source>
</evidence>
<evidence type="ECO:0000256" key="7">
    <source>
        <dbReference type="ARBA" id="ARBA00022892"/>
    </source>
</evidence>
<name>A0A4S8IHZ5_MUSBA</name>
<dbReference type="FunFam" id="1.25.40.1030:FF:000004">
    <property type="entry name" value="Protein transport protein SEC31 homolog B"/>
    <property type="match status" value="1"/>
</dbReference>
<dbReference type="Pfam" id="PF00400">
    <property type="entry name" value="WD40"/>
    <property type="match status" value="1"/>
</dbReference>
<comment type="caution">
    <text evidence="12">The sequence shown here is derived from an EMBL/GenBank/DDBJ whole genome shotgun (WGS) entry which is preliminary data.</text>
</comment>
<keyword evidence="6" id="KW-0256">Endoplasmic reticulum</keyword>
<evidence type="ECO:0000256" key="6">
    <source>
        <dbReference type="ARBA" id="ARBA00022824"/>
    </source>
</evidence>
<feature type="repeat" description="WD" evidence="9">
    <location>
        <begin position="297"/>
        <end position="339"/>
    </location>
</feature>
<evidence type="ECO:0000259" key="11">
    <source>
        <dbReference type="Pfam" id="PF12931"/>
    </source>
</evidence>
<dbReference type="GO" id="GO:0015031">
    <property type="term" value="P:protein transport"/>
    <property type="evidence" value="ECO:0007669"/>
    <property type="project" value="UniProtKB-KW"/>
</dbReference>
<keyword evidence="8" id="KW-0653">Protein transport</keyword>